<dbReference type="InterPro" id="IPR001482">
    <property type="entry name" value="T2SS/T4SS_dom"/>
</dbReference>
<gene>
    <name evidence="4" type="ORF">MNBD_GAMMA09-3043</name>
</gene>
<dbReference type="Gene3D" id="3.30.300.160">
    <property type="entry name" value="Type II secretion system, protein E, N-terminal domain"/>
    <property type="match status" value="1"/>
</dbReference>
<dbReference type="GO" id="GO:0005524">
    <property type="term" value="F:ATP binding"/>
    <property type="evidence" value="ECO:0007669"/>
    <property type="project" value="UniProtKB-KW"/>
</dbReference>
<dbReference type="PANTHER" id="PTHR30258">
    <property type="entry name" value="TYPE II SECRETION SYSTEM PROTEIN GSPE-RELATED"/>
    <property type="match status" value="1"/>
</dbReference>
<dbReference type="FunFam" id="3.40.50.300:FF:000398">
    <property type="entry name" value="Type IV pilus assembly ATPase PilB"/>
    <property type="match status" value="1"/>
</dbReference>
<name>A0A3B0XHN0_9ZZZZ</name>
<evidence type="ECO:0000259" key="3">
    <source>
        <dbReference type="PROSITE" id="PS00662"/>
    </source>
</evidence>
<feature type="domain" description="Bacterial type II secretion system protein E" evidence="3">
    <location>
        <begin position="410"/>
        <end position="424"/>
    </location>
</feature>
<proteinExistence type="predicted"/>
<dbReference type="GO" id="GO:0016887">
    <property type="term" value="F:ATP hydrolysis activity"/>
    <property type="evidence" value="ECO:0007669"/>
    <property type="project" value="TreeGrafter"/>
</dbReference>
<evidence type="ECO:0000313" key="4">
    <source>
        <dbReference type="EMBL" id="VAW67181.1"/>
    </source>
</evidence>
<dbReference type="CDD" id="cd01129">
    <property type="entry name" value="PulE-GspE-like"/>
    <property type="match status" value="1"/>
</dbReference>
<dbReference type="SUPFAM" id="SSF160246">
    <property type="entry name" value="EspE N-terminal domain-like"/>
    <property type="match status" value="1"/>
</dbReference>
<dbReference type="InterPro" id="IPR037257">
    <property type="entry name" value="T2SS_E_N_sf"/>
</dbReference>
<dbReference type="SUPFAM" id="SSF52540">
    <property type="entry name" value="P-loop containing nucleoside triphosphate hydrolases"/>
    <property type="match status" value="1"/>
</dbReference>
<dbReference type="PANTHER" id="PTHR30258:SF13">
    <property type="entry name" value="SECRETION PATHWAY ATPASE-RELATED"/>
    <property type="match status" value="1"/>
</dbReference>
<dbReference type="Pfam" id="PF05157">
    <property type="entry name" value="MshEN"/>
    <property type="match status" value="1"/>
</dbReference>
<organism evidence="4">
    <name type="scientific">hydrothermal vent metagenome</name>
    <dbReference type="NCBI Taxonomy" id="652676"/>
    <lineage>
        <taxon>unclassified sequences</taxon>
        <taxon>metagenomes</taxon>
        <taxon>ecological metagenomes</taxon>
    </lineage>
</organism>
<keyword evidence="2" id="KW-0067">ATP-binding</keyword>
<dbReference type="SMART" id="SM00382">
    <property type="entry name" value="AAA"/>
    <property type="match status" value="1"/>
</dbReference>
<keyword evidence="1" id="KW-0547">Nucleotide-binding</keyword>
<accession>A0A3B0XHN0</accession>
<dbReference type="PROSITE" id="PS00662">
    <property type="entry name" value="T2SP_E"/>
    <property type="match status" value="1"/>
</dbReference>
<evidence type="ECO:0000256" key="2">
    <source>
        <dbReference type="ARBA" id="ARBA00022840"/>
    </source>
</evidence>
<dbReference type="Gene3D" id="3.40.50.300">
    <property type="entry name" value="P-loop containing nucleotide triphosphate hydrolases"/>
    <property type="match status" value="1"/>
</dbReference>
<dbReference type="Pfam" id="PF00437">
    <property type="entry name" value="T2SSE"/>
    <property type="match status" value="1"/>
</dbReference>
<sequence length="595" mass="67143">MNAVMSQGEKKLDIHEVLEWLESDGMVTDENAHMLHTLAVTSEYREKNALCVIAERNWIDQRDGHAVLTLDLLANWLSEKVDIPYHRIDPLKIEVGKITSVMSYAYASRFNILPISVDDKYITIATAEPFVKEWEQELSRINHKEFKRVISSPDDIARYLLEFYAVSQSVNRAESEAQGYKSNKSDIGNLESLMELGRAGKLDANDQHVVNIVDWLLQYAYEQRASDIHLEPRREQGNVRFRIDGVMHQVYQVPSAVMAAVSSRIKILGRMDVAEKRRPQDGRLKTRTPDGVEVELRLSTMPTAFGEKLVMRIFDPEVLVKNFRELGFSQSDDARWQAMISRPNGIILVTGPTGSGKTTTLYTSLKQLAKPEVNVCTIEDPIELVEASFNQMQVQQNIGLDFSKGVRTLLRQDPDIIMIGEIRDRETADIAIQAALTGHLVVSTLHTNDAPSAITRLMEIGVPAYLIQSTVLGIMAQRLVRTLCPHCKEEAEIDDTAWKALVKPWTPAKPMKIFKPVGCLECRNTGFMGRMGIYEMFTFSDSIKNRVTENINMVEFKKAAMKEGMRPLRLSGAQKVASGLTTVEEVMRVSPPVEY</sequence>
<dbReference type="GO" id="GO:0005886">
    <property type="term" value="C:plasma membrane"/>
    <property type="evidence" value="ECO:0007669"/>
    <property type="project" value="TreeGrafter"/>
</dbReference>
<dbReference type="InterPro" id="IPR003593">
    <property type="entry name" value="AAA+_ATPase"/>
</dbReference>
<reference evidence="4" key="1">
    <citation type="submission" date="2018-06" db="EMBL/GenBank/DDBJ databases">
        <authorList>
            <person name="Zhirakovskaya E."/>
        </authorList>
    </citation>
    <scope>NUCLEOTIDE SEQUENCE</scope>
</reference>
<dbReference type="AlphaFoldDB" id="A0A3B0XHN0"/>
<evidence type="ECO:0000256" key="1">
    <source>
        <dbReference type="ARBA" id="ARBA00022741"/>
    </source>
</evidence>
<dbReference type="Gene3D" id="3.30.450.90">
    <property type="match status" value="1"/>
</dbReference>
<dbReference type="InterPro" id="IPR007831">
    <property type="entry name" value="T2SS_GspE_N"/>
</dbReference>
<protein>
    <submittedName>
        <fullName evidence="4">Type II secretory pathway, ATPase PulE/Tfp pilus assembly pathway, ATPase PilB</fullName>
    </submittedName>
</protein>
<dbReference type="InterPro" id="IPR027417">
    <property type="entry name" value="P-loop_NTPase"/>
</dbReference>
<dbReference type="EMBL" id="UOFI01000093">
    <property type="protein sequence ID" value="VAW67181.1"/>
    <property type="molecule type" value="Genomic_DNA"/>
</dbReference>